<protein>
    <submittedName>
        <fullName evidence="1">Uncharacterized protein</fullName>
    </submittedName>
</protein>
<organism evidence="1 2">
    <name type="scientific">Sorangium atrum</name>
    <dbReference type="NCBI Taxonomy" id="2995308"/>
    <lineage>
        <taxon>Bacteria</taxon>
        <taxon>Pseudomonadati</taxon>
        <taxon>Myxococcota</taxon>
        <taxon>Polyangia</taxon>
        <taxon>Polyangiales</taxon>
        <taxon>Polyangiaceae</taxon>
        <taxon>Sorangium</taxon>
    </lineage>
</organism>
<name>A0ABT5BV34_9BACT</name>
<proteinExistence type="predicted"/>
<comment type="caution">
    <text evidence="1">The sequence shown here is derived from an EMBL/GenBank/DDBJ whole genome shotgun (WGS) entry which is preliminary data.</text>
</comment>
<evidence type="ECO:0000313" key="2">
    <source>
        <dbReference type="Proteomes" id="UP001217485"/>
    </source>
</evidence>
<gene>
    <name evidence="1" type="ORF">POL72_09740</name>
</gene>
<dbReference type="RefSeq" id="WP_272094774.1">
    <property type="nucleotide sequence ID" value="NZ_JAQNDK010000001.1"/>
</dbReference>
<accession>A0ABT5BV34</accession>
<sequence length="189" mass="20091">MAAGAHMEFDGSGWAEGRIELLPPSEGWSLLSPEPEARIDEHRWAHQARVFFGAELTLVQKKAYPSGTTPMTDAVEVDIGRTSSSSSSTPRAASRVLVMTVPLDRAPLVRAAAAAGVRAIGGRGFDALLARARRVWQVREPPIAGDDARAPLVVTAVLAAVLLAPVVPPGEATIFGVKGARERLQRLGW</sequence>
<keyword evidence="2" id="KW-1185">Reference proteome</keyword>
<dbReference type="EMBL" id="JAQNDK010000001">
    <property type="protein sequence ID" value="MDC0678013.1"/>
    <property type="molecule type" value="Genomic_DNA"/>
</dbReference>
<dbReference type="Proteomes" id="UP001217485">
    <property type="component" value="Unassembled WGS sequence"/>
</dbReference>
<reference evidence="1 2" key="1">
    <citation type="submission" date="2023-01" db="EMBL/GenBank/DDBJ databases">
        <title>Minimal conservation of predation-associated metabolite biosynthetic gene clusters underscores biosynthetic potential of Myxococcota including descriptions for ten novel species: Archangium lansinium sp. nov., Myxococcus landrumus sp. nov., Nannocystis bai.</title>
        <authorList>
            <person name="Ahearne A."/>
            <person name="Stevens C."/>
            <person name="Dowd S."/>
        </authorList>
    </citation>
    <scope>NUCLEOTIDE SEQUENCE [LARGE SCALE GENOMIC DNA]</scope>
    <source>
        <strain evidence="1 2">WIWO2</strain>
    </source>
</reference>
<evidence type="ECO:0000313" key="1">
    <source>
        <dbReference type="EMBL" id="MDC0678013.1"/>
    </source>
</evidence>